<keyword evidence="3" id="KW-0804">Transcription</keyword>
<name>A0A2G3PJH0_WILMA</name>
<dbReference type="SMART" id="SM00895">
    <property type="entry name" value="FCD"/>
    <property type="match status" value="1"/>
</dbReference>
<sequence>MAEPTRSSATSSARRTVSDVLTTPSRTTMRRRPGLSEEVAGHLRHLIMSGTIRPGEFIRMDETAVELEVSVTPVREALLTLRGEGMVNLVPHRGYVVADLTRQDVEDIFWLQSVLAVELAVRTASTITSAEVDRLAELNEALQDALAAGRVSEIVSAEFEFHRVHNRIANGDKLAWFLLNATRYTPQELYANDPQWGQVAYDSHLKLIDAYRRGDRDEVVEQTRRQFTDGAERLMRHLESIGLWSDDADNAAAPG</sequence>
<dbReference type="InterPro" id="IPR036388">
    <property type="entry name" value="WH-like_DNA-bd_sf"/>
</dbReference>
<dbReference type="InterPro" id="IPR000524">
    <property type="entry name" value="Tscrpt_reg_HTH_GntR"/>
</dbReference>
<dbReference type="Proteomes" id="UP000225108">
    <property type="component" value="Unassembled WGS sequence"/>
</dbReference>
<dbReference type="InterPro" id="IPR036390">
    <property type="entry name" value="WH_DNA-bd_sf"/>
</dbReference>
<dbReference type="Gene3D" id="1.20.120.530">
    <property type="entry name" value="GntR ligand-binding domain-like"/>
    <property type="match status" value="1"/>
</dbReference>
<dbReference type="GO" id="GO:0003700">
    <property type="term" value="F:DNA-binding transcription factor activity"/>
    <property type="evidence" value="ECO:0007669"/>
    <property type="project" value="InterPro"/>
</dbReference>
<dbReference type="GO" id="GO:0003677">
    <property type="term" value="F:DNA binding"/>
    <property type="evidence" value="ECO:0007669"/>
    <property type="project" value="UniProtKB-KW"/>
</dbReference>
<evidence type="ECO:0000256" key="4">
    <source>
        <dbReference type="SAM" id="MobiDB-lite"/>
    </source>
</evidence>
<dbReference type="PANTHER" id="PTHR43537">
    <property type="entry name" value="TRANSCRIPTIONAL REGULATOR, GNTR FAMILY"/>
    <property type="match status" value="1"/>
</dbReference>
<dbReference type="InterPro" id="IPR011711">
    <property type="entry name" value="GntR_C"/>
</dbReference>
<organism evidence="6 7">
    <name type="scientific">Williamsia marianensis</name>
    <dbReference type="NCBI Taxonomy" id="85044"/>
    <lineage>
        <taxon>Bacteria</taxon>
        <taxon>Bacillati</taxon>
        <taxon>Actinomycetota</taxon>
        <taxon>Actinomycetes</taxon>
        <taxon>Mycobacteriales</taxon>
        <taxon>Nocardiaceae</taxon>
        <taxon>Williamsia</taxon>
    </lineage>
</organism>
<dbReference type="EMBL" id="PEBD01000010">
    <property type="protein sequence ID" value="PHV65951.1"/>
    <property type="molecule type" value="Genomic_DNA"/>
</dbReference>
<feature type="region of interest" description="Disordered" evidence="4">
    <location>
        <begin position="1"/>
        <end position="34"/>
    </location>
</feature>
<dbReference type="Pfam" id="PF07729">
    <property type="entry name" value="FCD"/>
    <property type="match status" value="1"/>
</dbReference>
<dbReference type="AlphaFoldDB" id="A0A2G3PJH0"/>
<dbReference type="CDD" id="cd07377">
    <property type="entry name" value="WHTH_GntR"/>
    <property type="match status" value="1"/>
</dbReference>
<feature type="compositionally biased region" description="Low complexity" evidence="4">
    <location>
        <begin position="1"/>
        <end position="15"/>
    </location>
</feature>
<protein>
    <submittedName>
        <fullName evidence="6">GntR family transcriptional regulator</fullName>
    </submittedName>
</protein>
<dbReference type="SUPFAM" id="SSF46785">
    <property type="entry name" value="Winged helix' DNA-binding domain"/>
    <property type="match status" value="1"/>
</dbReference>
<gene>
    <name evidence="6" type="ORF">CSW57_20025</name>
</gene>
<dbReference type="SMART" id="SM00345">
    <property type="entry name" value="HTH_GNTR"/>
    <property type="match status" value="1"/>
</dbReference>
<comment type="caution">
    <text evidence="6">The sequence shown here is derived from an EMBL/GenBank/DDBJ whole genome shotgun (WGS) entry which is preliminary data.</text>
</comment>
<dbReference type="PROSITE" id="PS50949">
    <property type="entry name" value="HTH_GNTR"/>
    <property type="match status" value="1"/>
</dbReference>
<dbReference type="Gene3D" id="1.10.10.10">
    <property type="entry name" value="Winged helix-like DNA-binding domain superfamily/Winged helix DNA-binding domain"/>
    <property type="match status" value="1"/>
</dbReference>
<evidence type="ECO:0000259" key="5">
    <source>
        <dbReference type="PROSITE" id="PS50949"/>
    </source>
</evidence>
<feature type="domain" description="HTH gntR-type" evidence="5">
    <location>
        <begin position="33"/>
        <end position="100"/>
    </location>
</feature>
<evidence type="ECO:0000256" key="1">
    <source>
        <dbReference type="ARBA" id="ARBA00023015"/>
    </source>
</evidence>
<keyword evidence="2" id="KW-0238">DNA-binding</keyword>
<evidence type="ECO:0000256" key="3">
    <source>
        <dbReference type="ARBA" id="ARBA00023163"/>
    </source>
</evidence>
<accession>A0A2G3PJH0</accession>
<keyword evidence="1" id="KW-0805">Transcription regulation</keyword>
<evidence type="ECO:0000256" key="2">
    <source>
        <dbReference type="ARBA" id="ARBA00023125"/>
    </source>
</evidence>
<dbReference type="InterPro" id="IPR008920">
    <property type="entry name" value="TF_FadR/GntR_C"/>
</dbReference>
<evidence type="ECO:0000313" key="6">
    <source>
        <dbReference type="EMBL" id="PHV65951.1"/>
    </source>
</evidence>
<dbReference type="SUPFAM" id="SSF48008">
    <property type="entry name" value="GntR ligand-binding domain-like"/>
    <property type="match status" value="1"/>
</dbReference>
<evidence type="ECO:0000313" key="7">
    <source>
        <dbReference type="Proteomes" id="UP000225108"/>
    </source>
</evidence>
<dbReference type="Pfam" id="PF00392">
    <property type="entry name" value="GntR"/>
    <property type="match status" value="1"/>
</dbReference>
<proteinExistence type="predicted"/>
<reference evidence="6 7" key="1">
    <citation type="submission" date="2017-10" db="EMBL/GenBank/DDBJ databases">
        <title>The draft genome sequence of Williamsia sp. BULT 1.1 isolated from the semi-arid grassland soils from South Africa.</title>
        <authorList>
            <person name="Kabwe M.H."/>
            <person name="Govender N."/>
            <person name="Mutseka Lunga P."/>
            <person name="Vikram S."/>
            <person name="Makhalanyane T.P."/>
        </authorList>
    </citation>
    <scope>NUCLEOTIDE SEQUENCE [LARGE SCALE GENOMIC DNA]</scope>
    <source>
        <strain evidence="6 7">BULT 1.1</strain>
    </source>
</reference>
<dbReference type="PANTHER" id="PTHR43537:SF24">
    <property type="entry name" value="GLUCONATE OPERON TRANSCRIPTIONAL REPRESSOR"/>
    <property type="match status" value="1"/>
</dbReference>